<feature type="region of interest" description="Disordered" evidence="1">
    <location>
        <begin position="1"/>
        <end position="38"/>
    </location>
</feature>
<reference evidence="2 3" key="1">
    <citation type="journal article" date="2008" name="J. Biotechnol.">
        <title>The genome of Xanthomonas campestris pv. campestris B100 and its use for the reconstruction of metabolic pathways involved in xanthan biosynthesis.</title>
        <authorList>
            <person name="Vorholter F.J."/>
            <person name="Schneiker S."/>
            <person name="Goesmann A."/>
            <person name="Krause L."/>
            <person name="Bekel T."/>
            <person name="Kaiser O."/>
            <person name="Linke B."/>
            <person name="Patschkowski T."/>
            <person name="Ruckert C."/>
            <person name="Schmid J."/>
            <person name="Sidhu V.K."/>
            <person name="Sieber V."/>
            <person name="Tauch A."/>
            <person name="Watt S.A."/>
            <person name="Weisshaar B."/>
            <person name="Becker A."/>
            <person name="Niehaus K."/>
            <person name="Puhler A."/>
        </authorList>
    </citation>
    <scope>NUCLEOTIDE SEQUENCE [LARGE SCALE GENOMIC DNA]</scope>
    <source>
        <strain evidence="2 3">B100</strain>
    </source>
</reference>
<sequence>MAMRAAAKTTAETGKTPLARLITTGQWRSASPHATNQQ</sequence>
<name>A0A1X7QEU2_XANCB</name>
<gene>
    <name evidence="2" type="ORF">XCCB100_4478</name>
</gene>
<dbReference type="EMBL" id="AM920689">
    <property type="protein sequence ID" value="SMH63098.1"/>
    <property type="molecule type" value="Genomic_DNA"/>
</dbReference>
<accession>A0A1X7QEU2</accession>
<proteinExistence type="predicted"/>
<organism evidence="2 3">
    <name type="scientific">Xanthomonas campestris pv. campestris (strain B100)</name>
    <dbReference type="NCBI Taxonomy" id="509169"/>
    <lineage>
        <taxon>Bacteria</taxon>
        <taxon>Pseudomonadati</taxon>
        <taxon>Pseudomonadota</taxon>
        <taxon>Gammaproteobacteria</taxon>
        <taxon>Lysobacterales</taxon>
        <taxon>Lysobacteraceae</taxon>
        <taxon>Xanthomonas</taxon>
    </lineage>
</organism>
<feature type="compositionally biased region" description="Low complexity" evidence="1">
    <location>
        <begin position="1"/>
        <end position="16"/>
    </location>
</feature>
<dbReference type="AlphaFoldDB" id="A0A1X7QEU2"/>
<evidence type="ECO:0000256" key="1">
    <source>
        <dbReference type="SAM" id="MobiDB-lite"/>
    </source>
</evidence>
<evidence type="ECO:0000313" key="2">
    <source>
        <dbReference type="EMBL" id="SMH63098.1"/>
    </source>
</evidence>
<feature type="compositionally biased region" description="Polar residues" evidence="1">
    <location>
        <begin position="23"/>
        <end position="38"/>
    </location>
</feature>
<dbReference type="Proteomes" id="UP000001188">
    <property type="component" value="Chromosome"/>
</dbReference>
<evidence type="ECO:0000313" key="3">
    <source>
        <dbReference type="Proteomes" id="UP000001188"/>
    </source>
</evidence>
<protein>
    <submittedName>
        <fullName evidence="2">Uncharacterized protein</fullName>
    </submittedName>
</protein>